<dbReference type="PROSITE" id="PS50054">
    <property type="entry name" value="TYR_PHOSPHATASE_DUAL"/>
    <property type="match status" value="1"/>
</dbReference>
<evidence type="ECO:0000259" key="7">
    <source>
        <dbReference type="PROSITE" id="PS50056"/>
    </source>
</evidence>
<dbReference type="Proteomes" id="UP001353858">
    <property type="component" value="Unassembled WGS sequence"/>
</dbReference>
<evidence type="ECO:0000256" key="2">
    <source>
        <dbReference type="ARBA" id="ARBA00013064"/>
    </source>
</evidence>
<dbReference type="SUPFAM" id="SSF52799">
    <property type="entry name" value="(Phosphotyrosine protein) phosphatases II"/>
    <property type="match status" value="1"/>
</dbReference>
<dbReference type="InterPro" id="IPR016130">
    <property type="entry name" value="Tyr_Pase_AS"/>
</dbReference>
<dbReference type="PANTHER" id="PTHR23339">
    <property type="entry name" value="TYROSINE SPECIFIC PROTEIN PHOSPHATASE AND DUAL SPECIFICITY PROTEIN PHOSPHATASE"/>
    <property type="match status" value="1"/>
</dbReference>
<dbReference type="InterPro" id="IPR020422">
    <property type="entry name" value="TYR_PHOSPHATASE_DUAL_dom"/>
</dbReference>
<accession>A0AAN7SSS9</accession>
<gene>
    <name evidence="8" type="ORF">RN001_002216</name>
</gene>
<keyword evidence="3" id="KW-0378">Hydrolase</keyword>
<dbReference type="AlphaFoldDB" id="A0AAN7SSS9"/>
<evidence type="ECO:0000259" key="6">
    <source>
        <dbReference type="PROSITE" id="PS50054"/>
    </source>
</evidence>
<dbReference type="Gene3D" id="3.90.190.10">
    <property type="entry name" value="Protein tyrosine phosphatase superfamily"/>
    <property type="match status" value="1"/>
</dbReference>
<reference evidence="9" key="1">
    <citation type="submission" date="2023-01" db="EMBL/GenBank/DDBJ databases">
        <title>Key to firefly adult light organ development and bioluminescence: homeobox transcription factors regulate luciferase expression and transportation to peroxisome.</title>
        <authorList>
            <person name="Fu X."/>
        </authorList>
    </citation>
    <scope>NUCLEOTIDE SEQUENCE [LARGE SCALE GENOMIC DNA]</scope>
</reference>
<keyword evidence="4" id="KW-0904">Protein phosphatase</keyword>
<feature type="region of interest" description="Disordered" evidence="5">
    <location>
        <begin position="23"/>
        <end position="56"/>
    </location>
</feature>
<dbReference type="SMART" id="SM00195">
    <property type="entry name" value="DSPc"/>
    <property type="match status" value="1"/>
</dbReference>
<evidence type="ECO:0000256" key="4">
    <source>
        <dbReference type="ARBA" id="ARBA00022912"/>
    </source>
</evidence>
<dbReference type="InterPro" id="IPR000387">
    <property type="entry name" value="Tyr_Pase_dom"/>
</dbReference>
<comment type="similarity">
    <text evidence="1">Belongs to the protein-tyrosine phosphatase family. Non-receptor class CDC14 subfamily.</text>
</comment>
<dbReference type="CDD" id="cd14499">
    <property type="entry name" value="CDC14_C"/>
    <property type="match status" value="1"/>
</dbReference>
<protein>
    <recommendedName>
        <fullName evidence="2">protein-tyrosine-phosphatase</fullName>
        <ecNumber evidence="2">3.1.3.48</ecNumber>
    </recommendedName>
</protein>
<dbReference type="GO" id="GO:0004725">
    <property type="term" value="F:protein tyrosine phosphatase activity"/>
    <property type="evidence" value="ECO:0007669"/>
    <property type="project" value="UniProtKB-EC"/>
</dbReference>
<dbReference type="Pfam" id="PF22785">
    <property type="entry name" value="Tc-R-P"/>
    <property type="match status" value="1"/>
</dbReference>
<sequence length="541" mass="62914">MRKLNDLKKTATGCQNIFSVFSGKRQRRDSKSSSIENTAHAQQKVPGRLDSPENEYSEAPHVKVIDNVAIQISDDDDRDHAENGSLSVVDRKEGEDEEKAMHFNFFDFCDFNLVEYDTYDKLQNGDMNWLLPRKFLAFIGPTEGVIANGHPPHHYIRYFLENDIKTVIRLNNKVYDSSVFINAGIEHHELFFPDGSVPTKQILLRFLNLSETARAAIAVHCKAGLGRTGSLIGAYIIKHYRMSAREAIAWMRMCRPGSVIGQQQGWLEEIEMWLWRQGNNFRLQHFGDGDKIPHHKYGIYSKVWPIEREKLIRHVQKRRLESQRSMFREKVNTDNFKKSVSFEVPQIYNYYNLPQEKDLKTHSRPKIPIRFSKNDENKIKPKLNLLNKKHQTANDVSKVDTKSNIQYTGEVLNRSVKPKRLLSSSKLKERCIYGTNTTPKNEVSQRSVKQQDTKTCQMKLRKRNQSENRDQYATKKVTPRIQTDFVHNLEQTQGDKLNEIKAKRLLAFFHREDQKNQPGTSRKKAVTMKRPQASTIYTTKM</sequence>
<dbReference type="InterPro" id="IPR029021">
    <property type="entry name" value="Prot-tyrosine_phosphatase-like"/>
</dbReference>
<evidence type="ECO:0000256" key="1">
    <source>
        <dbReference type="ARBA" id="ARBA00007315"/>
    </source>
</evidence>
<keyword evidence="9" id="KW-1185">Reference proteome</keyword>
<evidence type="ECO:0000313" key="9">
    <source>
        <dbReference type="Proteomes" id="UP001353858"/>
    </source>
</evidence>
<dbReference type="SMART" id="SM00404">
    <property type="entry name" value="PTPc_motif"/>
    <property type="match status" value="1"/>
</dbReference>
<dbReference type="InterPro" id="IPR044506">
    <property type="entry name" value="CDC14_C"/>
</dbReference>
<proteinExistence type="inferred from homology"/>
<feature type="compositionally biased region" description="Polar residues" evidence="5">
    <location>
        <begin position="32"/>
        <end position="41"/>
    </location>
</feature>
<dbReference type="FunFam" id="3.90.190.10:FF:000006">
    <property type="entry name" value="Dual specificity protein phosphatase CDC14B"/>
    <property type="match status" value="1"/>
</dbReference>
<dbReference type="PROSITE" id="PS50056">
    <property type="entry name" value="TYR_PHOSPHATASE_2"/>
    <property type="match status" value="1"/>
</dbReference>
<dbReference type="InterPro" id="IPR050561">
    <property type="entry name" value="PTP"/>
</dbReference>
<name>A0AAN7SSS9_9COLE</name>
<organism evidence="8 9">
    <name type="scientific">Aquatica leii</name>
    <dbReference type="NCBI Taxonomy" id="1421715"/>
    <lineage>
        <taxon>Eukaryota</taxon>
        <taxon>Metazoa</taxon>
        <taxon>Ecdysozoa</taxon>
        <taxon>Arthropoda</taxon>
        <taxon>Hexapoda</taxon>
        <taxon>Insecta</taxon>
        <taxon>Pterygota</taxon>
        <taxon>Neoptera</taxon>
        <taxon>Endopterygota</taxon>
        <taxon>Coleoptera</taxon>
        <taxon>Polyphaga</taxon>
        <taxon>Elateriformia</taxon>
        <taxon>Elateroidea</taxon>
        <taxon>Lampyridae</taxon>
        <taxon>Luciolinae</taxon>
        <taxon>Aquatica</taxon>
    </lineage>
</organism>
<dbReference type="EC" id="3.1.3.48" evidence="2"/>
<feature type="domain" description="Tyrosine specific protein phosphatases" evidence="7">
    <location>
        <begin position="204"/>
        <end position="266"/>
    </location>
</feature>
<evidence type="ECO:0000256" key="3">
    <source>
        <dbReference type="ARBA" id="ARBA00022801"/>
    </source>
</evidence>
<evidence type="ECO:0000256" key="5">
    <source>
        <dbReference type="SAM" id="MobiDB-lite"/>
    </source>
</evidence>
<dbReference type="PROSITE" id="PS00383">
    <property type="entry name" value="TYR_PHOSPHATASE_1"/>
    <property type="match status" value="1"/>
</dbReference>
<feature type="domain" description="Tyrosine-protein phosphatase" evidence="6">
    <location>
        <begin position="126"/>
        <end position="279"/>
    </location>
</feature>
<comment type="caution">
    <text evidence="8">The sequence shown here is derived from an EMBL/GenBank/DDBJ whole genome shotgun (WGS) entry which is preliminary data.</text>
</comment>
<dbReference type="InterPro" id="IPR003595">
    <property type="entry name" value="Tyr_Pase_cat"/>
</dbReference>
<evidence type="ECO:0000313" key="8">
    <source>
        <dbReference type="EMBL" id="KAK4885945.1"/>
    </source>
</evidence>
<dbReference type="EMBL" id="JARPUR010000001">
    <property type="protein sequence ID" value="KAK4885945.1"/>
    <property type="molecule type" value="Genomic_DNA"/>
</dbReference>